<dbReference type="HOGENOM" id="CLU_850087_0_0_1"/>
<dbReference type="Proteomes" id="UP000053820">
    <property type="component" value="Unassembled WGS sequence"/>
</dbReference>
<proteinExistence type="predicted"/>
<reference evidence="1 2" key="1">
    <citation type="submission" date="2014-04" db="EMBL/GenBank/DDBJ databases">
        <title>Evolutionary Origins and Diversification of the Mycorrhizal Mutualists.</title>
        <authorList>
            <consortium name="DOE Joint Genome Institute"/>
            <consortium name="Mycorrhizal Genomics Consortium"/>
            <person name="Kohler A."/>
            <person name="Kuo A."/>
            <person name="Nagy L.G."/>
            <person name="Floudas D."/>
            <person name="Copeland A."/>
            <person name="Barry K.W."/>
            <person name="Cichocki N."/>
            <person name="Veneault-Fourrey C."/>
            <person name="LaButti K."/>
            <person name="Lindquist E.A."/>
            <person name="Lipzen A."/>
            <person name="Lundell T."/>
            <person name="Morin E."/>
            <person name="Murat C."/>
            <person name="Riley R."/>
            <person name="Ohm R."/>
            <person name="Sun H."/>
            <person name="Tunlid A."/>
            <person name="Henrissat B."/>
            <person name="Grigoriev I.V."/>
            <person name="Hibbett D.S."/>
            <person name="Martin F."/>
        </authorList>
    </citation>
    <scope>NUCLEOTIDE SEQUENCE [LARGE SCALE GENOMIC DNA]</scope>
    <source>
        <strain evidence="1 2">MD-312</strain>
    </source>
</reference>
<dbReference type="OrthoDB" id="2687212at2759"/>
<gene>
    <name evidence="1" type="ORF">HYDPIDRAFT_28954</name>
</gene>
<dbReference type="EMBL" id="KN839848">
    <property type="protein sequence ID" value="KIJ64064.1"/>
    <property type="molecule type" value="Genomic_DNA"/>
</dbReference>
<organism evidence="1 2">
    <name type="scientific">Hydnomerulius pinastri MD-312</name>
    <dbReference type="NCBI Taxonomy" id="994086"/>
    <lineage>
        <taxon>Eukaryota</taxon>
        <taxon>Fungi</taxon>
        <taxon>Dikarya</taxon>
        <taxon>Basidiomycota</taxon>
        <taxon>Agaricomycotina</taxon>
        <taxon>Agaricomycetes</taxon>
        <taxon>Agaricomycetidae</taxon>
        <taxon>Boletales</taxon>
        <taxon>Boletales incertae sedis</taxon>
        <taxon>Leucogyrophana</taxon>
    </lineage>
</organism>
<dbReference type="AlphaFoldDB" id="A0A0C9VES8"/>
<evidence type="ECO:0000313" key="1">
    <source>
        <dbReference type="EMBL" id="KIJ64064.1"/>
    </source>
</evidence>
<sequence>MSASGGHREVSDCLRSEDILIVLDNAETFLDCKASEEIPRINRAIAEFVTGRKLPHDLAYTLREVPPLDKGPAIETFTKVYHQNISRSLSILEQILDSLAYHPLSIILLAHAGEEDQWSIEELHVHWSARHTQLISTEYGKDGNLAKSVELSLSSPSVNALGDNVRGVLRIIAFFPQGVSLEKFWELFPTVSGIEEIISVLLKQSLLLRNNGFVTMLAPIRLYLCGACPNLDLLPAVRKHYYGELSLSKSNRDAVVAQEDYSAAQTVLDKATASSDWATADESTRAHFIMIRAFVRQSNGLQLIGPGLAKMFDKTRRLAEAPGDVVL</sequence>
<protein>
    <submittedName>
        <fullName evidence="1">Uncharacterized protein</fullName>
    </submittedName>
</protein>
<evidence type="ECO:0000313" key="2">
    <source>
        <dbReference type="Proteomes" id="UP000053820"/>
    </source>
</evidence>
<name>A0A0C9VES8_9AGAM</name>
<keyword evidence="2" id="KW-1185">Reference proteome</keyword>
<accession>A0A0C9VES8</accession>